<accession>G0VQM3</accession>
<keyword evidence="2" id="KW-0067">ATP-binding</keyword>
<reference evidence="7 8" key="1">
    <citation type="journal article" date="2011" name="J. Bacteriol.">
        <title>Genome Sequence of the Ruminal Bacterium Megasphaera elsdenii.</title>
        <authorList>
            <person name="Marx H."/>
            <person name="Graf A.B."/>
            <person name="Tatto N."/>
            <person name="Thallinger G.G."/>
            <person name="Mattanovich D."/>
            <person name="Sauer M."/>
        </authorList>
    </citation>
    <scope>NUCLEOTIDE SEQUENCE [LARGE SCALE GENOMIC DNA]</scope>
    <source>
        <strain evidence="7 8">DSM 20460</strain>
    </source>
</reference>
<dbReference type="InterPro" id="IPR025662">
    <property type="entry name" value="Sigma_54_int_dom_ATP-bd_1"/>
</dbReference>
<dbReference type="SUPFAM" id="SSF52540">
    <property type="entry name" value="P-loop containing nucleoside triphosphate hydrolases"/>
    <property type="match status" value="1"/>
</dbReference>
<feature type="domain" description="Sigma-54 factor interaction" evidence="6">
    <location>
        <begin position="229"/>
        <end position="458"/>
    </location>
</feature>
<dbReference type="GO" id="GO:0005524">
    <property type="term" value="F:ATP binding"/>
    <property type="evidence" value="ECO:0007669"/>
    <property type="project" value="UniProtKB-KW"/>
</dbReference>
<dbReference type="Pfam" id="PF02796">
    <property type="entry name" value="HTH_7"/>
    <property type="match status" value="1"/>
</dbReference>
<dbReference type="PANTHER" id="PTHR32071:SF57">
    <property type="entry name" value="C4-DICARBOXYLATE TRANSPORT TRANSCRIPTIONAL REGULATORY PROTEIN DCTD"/>
    <property type="match status" value="1"/>
</dbReference>
<dbReference type="AlphaFoldDB" id="G0VQM3"/>
<keyword evidence="8" id="KW-1185">Reference proteome</keyword>
<evidence type="ECO:0000256" key="5">
    <source>
        <dbReference type="ARBA" id="ARBA00023163"/>
    </source>
</evidence>
<dbReference type="EMBL" id="HE576794">
    <property type="protein sequence ID" value="CCC73723.1"/>
    <property type="molecule type" value="Genomic_DNA"/>
</dbReference>
<dbReference type="Pfam" id="PF00158">
    <property type="entry name" value="Sigma54_activat"/>
    <property type="match status" value="1"/>
</dbReference>
<dbReference type="GO" id="GO:0003677">
    <property type="term" value="F:DNA binding"/>
    <property type="evidence" value="ECO:0007669"/>
    <property type="project" value="UniProtKB-KW"/>
</dbReference>
<dbReference type="PANTHER" id="PTHR32071">
    <property type="entry name" value="TRANSCRIPTIONAL REGULATORY PROTEIN"/>
    <property type="match status" value="1"/>
</dbReference>
<dbReference type="InterPro" id="IPR025943">
    <property type="entry name" value="Sigma_54_int_dom_ATP-bd_2"/>
</dbReference>
<keyword evidence="3" id="KW-0805">Transcription regulation</keyword>
<dbReference type="InterPro" id="IPR058031">
    <property type="entry name" value="AAA_lid_NorR"/>
</dbReference>
<protein>
    <submittedName>
        <fullName evidence="7">Sigma54 specific transcriptional regulator</fullName>
    </submittedName>
</protein>
<dbReference type="HOGENOM" id="CLU_000445_8_5_9"/>
<dbReference type="PROSITE" id="PS00676">
    <property type="entry name" value="SIGMA54_INTERACT_2"/>
    <property type="match status" value="1"/>
</dbReference>
<dbReference type="CDD" id="cd00009">
    <property type="entry name" value="AAA"/>
    <property type="match status" value="1"/>
</dbReference>
<proteinExistence type="predicted"/>
<evidence type="ECO:0000256" key="4">
    <source>
        <dbReference type="ARBA" id="ARBA00023125"/>
    </source>
</evidence>
<name>G0VQM3_MEGEL</name>
<sequence length="535" mass="60085">MKTEKMRGGRVQEIFKISIVTPSSQLYTKIEQFLPVTQKRKLAHLDLIDGSAADAAYRIRKSIQAGRDAVILWDPMASAVAATYPQQRVFVVQPSVLDLLNCVRQVPEGKSCGVIIPFSLRAYYDGLEVQFKAMGVTFYCLASDSDERAMQTAVHQAALSGIQYVVGSAGIETYARGEGLGWIPLQPGWGGLVRAFFKALWSLRQSRMAPGRTISSRSGMMAYYHLDDIIGTSPMMQQVKRLARIYAATESTILITGESGTGKEMMAQAIHNLSSRCHGPFIAINCGAVSESLLESELFGYTGGSFTGARRDGREGLFEAANGGTLFLDEIGDMPYNLQNHLLRVLQERSVRRLGAHNVIPIDVRIIAATNKDLEQAVQEHHFRLDLYYRLAVLLIHMPPLRQRREDVAVLARTLLQRFNEQYGQPHDLGQDVLDYFQTLPWPGNVRQLANTIERLSLVVREEKITLPDLAWVLPNPPVVPDKNVRDRNLKAMTYDYIEKLYQDGKSVSDIAKELGISRSTIYRMRQKYQNKKDM</sequence>
<evidence type="ECO:0000256" key="1">
    <source>
        <dbReference type="ARBA" id="ARBA00022741"/>
    </source>
</evidence>
<evidence type="ECO:0000313" key="7">
    <source>
        <dbReference type="EMBL" id="CCC73723.1"/>
    </source>
</evidence>
<dbReference type="Gene3D" id="3.40.50.300">
    <property type="entry name" value="P-loop containing nucleotide triphosphate hydrolases"/>
    <property type="match status" value="1"/>
</dbReference>
<dbReference type="STRING" id="1064535.MELS_1502"/>
<dbReference type="GO" id="GO:0006355">
    <property type="term" value="P:regulation of DNA-templated transcription"/>
    <property type="evidence" value="ECO:0007669"/>
    <property type="project" value="InterPro"/>
</dbReference>
<dbReference type="InterPro" id="IPR006120">
    <property type="entry name" value="Resolvase_HTH_dom"/>
</dbReference>
<dbReference type="InterPro" id="IPR009057">
    <property type="entry name" value="Homeodomain-like_sf"/>
</dbReference>
<dbReference type="InterPro" id="IPR025944">
    <property type="entry name" value="Sigma_54_int_dom_CS"/>
</dbReference>
<evidence type="ECO:0000259" key="6">
    <source>
        <dbReference type="PROSITE" id="PS50045"/>
    </source>
</evidence>
<dbReference type="SUPFAM" id="SSF159800">
    <property type="entry name" value="PrpR receptor domain-like"/>
    <property type="match status" value="1"/>
</dbReference>
<dbReference type="KEGG" id="med:MELS_1502"/>
<dbReference type="SMART" id="SM00382">
    <property type="entry name" value="AAA"/>
    <property type="match status" value="1"/>
</dbReference>
<dbReference type="Pfam" id="PF25601">
    <property type="entry name" value="AAA_lid_14"/>
    <property type="match status" value="1"/>
</dbReference>
<evidence type="ECO:0000313" key="8">
    <source>
        <dbReference type="Proteomes" id="UP000010111"/>
    </source>
</evidence>
<dbReference type="InterPro" id="IPR027417">
    <property type="entry name" value="P-loop_NTPase"/>
</dbReference>
<gene>
    <name evidence="7" type="ORF">MELS_1502</name>
</gene>
<keyword evidence="1" id="KW-0547">Nucleotide-binding</keyword>
<organism evidence="7 8">
    <name type="scientific">Megasphaera elsdenii DSM 20460</name>
    <dbReference type="NCBI Taxonomy" id="1064535"/>
    <lineage>
        <taxon>Bacteria</taxon>
        <taxon>Bacillati</taxon>
        <taxon>Bacillota</taxon>
        <taxon>Negativicutes</taxon>
        <taxon>Veillonellales</taxon>
        <taxon>Veillonellaceae</taxon>
        <taxon>Megasphaera</taxon>
    </lineage>
</organism>
<dbReference type="CDD" id="cd00569">
    <property type="entry name" value="HTH_Hin_like"/>
    <property type="match status" value="1"/>
</dbReference>
<dbReference type="GO" id="GO:0000150">
    <property type="term" value="F:DNA strand exchange activity"/>
    <property type="evidence" value="ECO:0007669"/>
    <property type="project" value="InterPro"/>
</dbReference>
<dbReference type="Gene3D" id="1.10.8.60">
    <property type="match status" value="1"/>
</dbReference>
<dbReference type="Gene3D" id="1.10.10.60">
    <property type="entry name" value="Homeodomain-like"/>
    <property type="match status" value="1"/>
</dbReference>
<dbReference type="InterPro" id="IPR002078">
    <property type="entry name" value="Sigma_54_int"/>
</dbReference>
<dbReference type="FunFam" id="3.40.50.300:FF:000006">
    <property type="entry name" value="DNA-binding transcriptional regulator NtrC"/>
    <property type="match status" value="1"/>
</dbReference>
<dbReference type="SUPFAM" id="SSF46689">
    <property type="entry name" value="Homeodomain-like"/>
    <property type="match status" value="1"/>
</dbReference>
<dbReference type="eggNOG" id="COG3829">
    <property type="taxonomic scope" value="Bacteria"/>
</dbReference>
<evidence type="ECO:0000256" key="3">
    <source>
        <dbReference type="ARBA" id="ARBA00023015"/>
    </source>
</evidence>
<keyword evidence="4" id="KW-0238">DNA-binding</keyword>
<keyword evidence="5" id="KW-0804">Transcription</keyword>
<dbReference type="PROSITE" id="PS00688">
    <property type="entry name" value="SIGMA54_INTERACT_3"/>
    <property type="match status" value="1"/>
</dbReference>
<dbReference type="PROSITE" id="PS00675">
    <property type="entry name" value="SIGMA54_INTERACT_1"/>
    <property type="match status" value="1"/>
</dbReference>
<dbReference type="Proteomes" id="UP000010111">
    <property type="component" value="Chromosome"/>
</dbReference>
<evidence type="ECO:0000256" key="2">
    <source>
        <dbReference type="ARBA" id="ARBA00022840"/>
    </source>
</evidence>
<dbReference type="InterPro" id="IPR003593">
    <property type="entry name" value="AAA+_ATPase"/>
</dbReference>
<dbReference type="PROSITE" id="PS50045">
    <property type="entry name" value="SIGMA54_INTERACT_4"/>
    <property type="match status" value="1"/>
</dbReference>